<dbReference type="SUPFAM" id="SSF142754">
    <property type="entry name" value="NadA-like"/>
    <property type="match status" value="1"/>
</dbReference>
<keyword evidence="4 13" id="KW-0004">4Fe-4S</keyword>
<keyword evidence="9 13" id="KW-0408">Iron</keyword>
<feature type="binding site" evidence="13">
    <location>
        <position position="158"/>
    </location>
    <ligand>
        <name>iminosuccinate</name>
        <dbReference type="ChEBI" id="CHEBI:77875"/>
    </ligand>
</feature>
<proteinExistence type="inferred from homology"/>
<dbReference type="GO" id="GO:0034628">
    <property type="term" value="P:'de novo' NAD+ biosynthetic process from L-aspartate"/>
    <property type="evidence" value="ECO:0007669"/>
    <property type="project" value="TreeGrafter"/>
</dbReference>
<dbReference type="FunFam" id="3.40.50.10800:FF:000001">
    <property type="entry name" value="Quinolinate synthase A"/>
    <property type="match status" value="1"/>
</dbReference>
<dbReference type="HAMAP" id="MF_00569">
    <property type="entry name" value="NadA_type3"/>
    <property type="match status" value="1"/>
</dbReference>
<dbReference type="GO" id="GO:0005829">
    <property type="term" value="C:cytosol"/>
    <property type="evidence" value="ECO:0007669"/>
    <property type="project" value="TreeGrafter"/>
</dbReference>
<evidence type="ECO:0000256" key="13">
    <source>
        <dbReference type="HAMAP-Rule" id="MF_00569"/>
    </source>
</evidence>
<dbReference type="GO" id="GO:0051539">
    <property type="term" value="F:4 iron, 4 sulfur cluster binding"/>
    <property type="evidence" value="ECO:0007669"/>
    <property type="project" value="UniProtKB-KW"/>
</dbReference>
<comment type="similarity">
    <text evidence="13">Belongs to the quinolinate synthase family. Type 3 subfamily.</text>
</comment>
<dbReference type="NCBIfam" id="TIGR00550">
    <property type="entry name" value="nadA"/>
    <property type="match status" value="1"/>
</dbReference>
<evidence type="ECO:0000256" key="10">
    <source>
        <dbReference type="ARBA" id="ARBA00023014"/>
    </source>
</evidence>
<comment type="subcellular location">
    <subcellularLocation>
        <location evidence="13">Cytoplasm</location>
    </subcellularLocation>
</comment>
<evidence type="ECO:0000313" key="14">
    <source>
        <dbReference type="EMBL" id="QOV91159.1"/>
    </source>
</evidence>
<keyword evidence="15" id="KW-1185">Reference proteome</keyword>
<accession>A0A7M2X0I2</accession>
<comment type="cofactor">
    <cofactor evidence="13">
        <name>[4Fe-4S] cluster</name>
        <dbReference type="ChEBI" id="CHEBI:49883"/>
    </cofactor>
    <text evidence="13">Binds 1 [4Fe-4S] cluster per subunit.</text>
</comment>
<evidence type="ECO:0000256" key="3">
    <source>
        <dbReference type="ARBA" id="ARBA00012669"/>
    </source>
</evidence>
<dbReference type="NCBIfam" id="NF006883">
    <property type="entry name" value="PRK09375.2-4"/>
    <property type="match status" value="1"/>
</dbReference>
<evidence type="ECO:0000256" key="12">
    <source>
        <dbReference type="ARBA" id="ARBA00073059"/>
    </source>
</evidence>
<feature type="binding site" evidence="13">
    <location>
        <position position="328"/>
    </location>
    <ligand>
        <name>[4Fe-4S] cluster</name>
        <dbReference type="ChEBI" id="CHEBI:49883"/>
    </ligand>
</feature>
<comment type="catalytic activity">
    <reaction evidence="11">
        <text>iminosuccinate + dihydroxyacetone phosphate = quinolinate + phosphate + 2 H2O + H(+)</text>
        <dbReference type="Rhea" id="RHEA:25888"/>
        <dbReference type="ChEBI" id="CHEBI:15377"/>
        <dbReference type="ChEBI" id="CHEBI:15378"/>
        <dbReference type="ChEBI" id="CHEBI:29959"/>
        <dbReference type="ChEBI" id="CHEBI:43474"/>
        <dbReference type="ChEBI" id="CHEBI:57642"/>
        <dbReference type="ChEBI" id="CHEBI:77875"/>
        <dbReference type="EC" id="2.5.1.72"/>
    </reaction>
    <physiologicalReaction direction="left-to-right" evidence="11">
        <dbReference type="Rhea" id="RHEA:25889"/>
    </physiologicalReaction>
</comment>
<keyword evidence="10 13" id="KW-0411">Iron-sulfur</keyword>
<sequence>MTKVWQLPIPPIYRKLPEPELRTRIAAAKATLGSRLAILGHHYQQDAIIDFADFTGDSFELSRRAADQKGVEYVVFCGVHFMAESADILTDESVRVILPDMGAGCSMADMANLDQTLDAWAQLKEVSGDQPIIPITYMNSSAAIKAFVGEHGGAVCTSSNCRNVLEWAFKGGELPEGPAGSVTPKILFFPDQHLGRNTAYAMGVPLDRMIVWDPKQDLGGNTEEQVRNAIVVLWKGHCSVHALFRPEHIDDVRRNHPNMKVIVHPECKWEVVQKADMAGSTAYIVKQVEAAPPGTEWAIGTEVHLVNRLKQQHPDQKIVVLSDCQCLCTTMYRIDLPHLCWVLENLVDGKVVNEIRVDAHTRKWATVALQRMLAIKGTGNPIGKQQPAGTTVD</sequence>
<dbReference type="KEGG" id="hbs:IPV69_07315"/>
<evidence type="ECO:0000256" key="2">
    <source>
        <dbReference type="ARBA" id="ARBA00005065"/>
    </source>
</evidence>
<evidence type="ECO:0000256" key="6">
    <source>
        <dbReference type="ARBA" id="ARBA00022642"/>
    </source>
</evidence>
<feature type="binding site" evidence="13">
    <location>
        <position position="58"/>
    </location>
    <ligand>
        <name>iminosuccinate</name>
        <dbReference type="ChEBI" id="CHEBI:77875"/>
    </ligand>
</feature>
<dbReference type="InterPro" id="IPR003473">
    <property type="entry name" value="NadA"/>
</dbReference>
<feature type="binding site" evidence="13">
    <location>
        <position position="41"/>
    </location>
    <ligand>
        <name>iminosuccinate</name>
        <dbReference type="ChEBI" id="CHEBI:77875"/>
    </ligand>
</feature>
<gene>
    <name evidence="13 14" type="primary">nadA</name>
    <name evidence="14" type="ORF">IPV69_07315</name>
</gene>
<dbReference type="GO" id="GO:0046872">
    <property type="term" value="F:metal ion binding"/>
    <property type="evidence" value="ECO:0007669"/>
    <property type="project" value="UniProtKB-KW"/>
</dbReference>
<comment type="function">
    <text evidence="1 13">Catalyzes the condensation of iminoaspartate with dihydroxyacetone phosphate to form quinolinate.</text>
</comment>
<comment type="pathway">
    <text evidence="2 13">Cofactor biosynthesis; NAD(+) biosynthesis; quinolinate from iminoaspartate: step 1/1.</text>
</comment>
<dbReference type="Gene3D" id="3.40.50.10800">
    <property type="entry name" value="NadA-like"/>
    <property type="match status" value="3"/>
</dbReference>
<organism evidence="14 15">
    <name type="scientific">Humisphaera borealis</name>
    <dbReference type="NCBI Taxonomy" id="2807512"/>
    <lineage>
        <taxon>Bacteria</taxon>
        <taxon>Pseudomonadati</taxon>
        <taxon>Planctomycetota</taxon>
        <taxon>Phycisphaerae</taxon>
        <taxon>Tepidisphaerales</taxon>
        <taxon>Tepidisphaeraceae</taxon>
        <taxon>Humisphaera</taxon>
    </lineage>
</organism>
<keyword evidence="6 13" id="KW-0662">Pyridine nucleotide biosynthesis</keyword>
<feature type="binding site" evidence="13">
    <location>
        <position position="105"/>
    </location>
    <ligand>
        <name>[4Fe-4S] cluster</name>
        <dbReference type="ChEBI" id="CHEBI:49883"/>
    </ligand>
</feature>
<dbReference type="EMBL" id="CP063458">
    <property type="protein sequence ID" value="QOV91159.1"/>
    <property type="molecule type" value="Genomic_DNA"/>
</dbReference>
<evidence type="ECO:0000313" key="15">
    <source>
        <dbReference type="Proteomes" id="UP000593765"/>
    </source>
</evidence>
<feature type="binding site" evidence="13">
    <location>
        <begin position="137"/>
        <end position="139"/>
    </location>
    <ligand>
        <name>iminosuccinate</name>
        <dbReference type="ChEBI" id="CHEBI:77875"/>
    </ligand>
</feature>
<dbReference type="PANTHER" id="PTHR30573">
    <property type="entry name" value="QUINOLINATE SYNTHETASE A"/>
    <property type="match status" value="1"/>
</dbReference>
<protein>
    <recommendedName>
        <fullName evidence="12 13">Quinolinate synthase</fullName>
        <ecNumber evidence="3 13">2.5.1.72</ecNumber>
    </recommendedName>
</protein>
<dbReference type="AlphaFoldDB" id="A0A7M2X0I2"/>
<evidence type="ECO:0000256" key="1">
    <source>
        <dbReference type="ARBA" id="ARBA00003791"/>
    </source>
</evidence>
<keyword evidence="5 13" id="KW-0963">Cytoplasm</keyword>
<dbReference type="Proteomes" id="UP000593765">
    <property type="component" value="Chromosome"/>
</dbReference>
<evidence type="ECO:0000256" key="9">
    <source>
        <dbReference type="ARBA" id="ARBA00023004"/>
    </source>
</evidence>
<evidence type="ECO:0000256" key="5">
    <source>
        <dbReference type="ARBA" id="ARBA00022490"/>
    </source>
</evidence>
<evidence type="ECO:0000256" key="4">
    <source>
        <dbReference type="ARBA" id="ARBA00022485"/>
    </source>
</evidence>
<feature type="binding site" evidence="13">
    <location>
        <position position="281"/>
    </location>
    <ligand>
        <name>iminosuccinate</name>
        <dbReference type="ChEBI" id="CHEBI:77875"/>
    </ligand>
</feature>
<evidence type="ECO:0000256" key="7">
    <source>
        <dbReference type="ARBA" id="ARBA00022679"/>
    </source>
</evidence>
<dbReference type="InterPro" id="IPR036094">
    <property type="entry name" value="NadA_sf"/>
</dbReference>
<feature type="binding site" evidence="13">
    <location>
        <position position="238"/>
    </location>
    <ligand>
        <name>[4Fe-4S] cluster</name>
        <dbReference type="ChEBI" id="CHEBI:49883"/>
    </ligand>
</feature>
<keyword evidence="7 13" id="KW-0808">Transferase</keyword>
<evidence type="ECO:0000256" key="11">
    <source>
        <dbReference type="ARBA" id="ARBA00050125"/>
    </source>
</evidence>
<feature type="binding site" evidence="13">
    <location>
        <begin position="264"/>
        <end position="266"/>
    </location>
    <ligand>
        <name>iminosuccinate</name>
        <dbReference type="ChEBI" id="CHEBI:77875"/>
    </ligand>
</feature>
<dbReference type="RefSeq" id="WP_206294309.1">
    <property type="nucleotide sequence ID" value="NZ_CP063458.1"/>
</dbReference>
<evidence type="ECO:0000256" key="8">
    <source>
        <dbReference type="ARBA" id="ARBA00022723"/>
    </source>
</evidence>
<dbReference type="EC" id="2.5.1.72" evidence="3 13"/>
<dbReference type="UniPathway" id="UPA00253">
    <property type="reaction ID" value="UER00327"/>
</dbReference>
<dbReference type="PANTHER" id="PTHR30573:SF0">
    <property type="entry name" value="QUINOLINATE SYNTHASE, CHLOROPLASTIC"/>
    <property type="match status" value="1"/>
</dbReference>
<dbReference type="GO" id="GO:0008987">
    <property type="term" value="F:quinolinate synthetase A activity"/>
    <property type="evidence" value="ECO:0007669"/>
    <property type="project" value="UniProtKB-UniRule"/>
</dbReference>
<dbReference type="Pfam" id="PF02445">
    <property type="entry name" value="NadA"/>
    <property type="match status" value="1"/>
</dbReference>
<name>A0A7M2X0I2_9BACT</name>
<reference evidence="14 15" key="1">
    <citation type="submission" date="2020-10" db="EMBL/GenBank/DDBJ databases">
        <title>Wide distribution of Phycisphaera-like planctomycetes from WD2101 soil group in peatlands and genome analysis of the first cultivated representative.</title>
        <authorList>
            <person name="Dedysh S.N."/>
            <person name="Beletsky A.V."/>
            <person name="Ivanova A."/>
            <person name="Kulichevskaya I.S."/>
            <person name="Suzina N.E."/>
            <person name="Philippov D.A."/>
            <person name="Rakitin A.L."/>
            <person name="Mardanov A.V."/>
            <person name="Ravin N.V."/>
        </authorList>
    </citation>
    <scope>NUCLEOTIDE SEQUENCE [LARGE SCALE GENOMIC DNA]</scope>
    <source>
        <strain evidence="14 15">M1803</strain>
    </source>
</reference>
<dbReference type="InterPro" id="IPR023515">
    <property type="entry name" value="Quinolinate_synth_A_type3"/>
</dbReference>
<keyword evidence="8 13" id="KW-0479">Metal-binding</keyword>